<name>A0A1H5XXC2_9SPHI</name>
<organism evidence="1 2">
    <name type="scientific">Sphingobacterium lactis</name>
    <dbReference type="NCBI Taxonomy" id="797291"/>
    <lineage>
        <taxon>Bacteria</taxon>
        <taxon>Pseudomonadati</taxon>
        <taxon>Bacteroidota</taxon>
        <taxon>Sphingobacteriia</taxon>
        <taxon>Sphingobacteriales</taxon>
        <taxon>Sphingobacteriaceae</taxon>
        <taxon>Sphingobacterium</taxon>
    </lineage>
</organism>
<evidence type="ECO:0000313" key="1">
    <source>
        <dbReference type="EMBL" id="SEG16351.1"/>
    </source>
</evidence>
<evidence type="ECO:0000313" key="2">
    <source>
        <dbReference type="Proteomes" id="UP000236731"/>
    </source>
</evidence>
<proteinExistence type="predicted"/>
<dbReference type="Proteomes" id="UP000236731">
    <property type="component" value="Unassembled WGS sequence"/>
</dbReference>
<gene>
    <name evidence="1" type="ORF">SAMN05421877_105154</name>
</gene>
<keyword evidence="2" id="KW-1185">Reference proteome</keyword>
<accession>A0A1H5XXC2</accession>
<dbReference type="AlphaFoldDB" id="A0A1H5XXC2"/>
<dbReference type="EMBL" id="FNUT01000005">
    <property type="protein sequence ID" value="SEG16351.1"/>
    <property type="molecule type" value="Genomic_DNA"/>
</dbReference>
<sequence length="106" mass="12719">MATPAWLTKKKEIPSEVLALIKDARVNGCWIYHESKRTFYTPEELEAQWDRIIYINNKMNNLRDFKKVTPIFAVRTCAHWLQVTNAKFQEVILKFDQYTYEFKSKK</sequence>
<protein>
    <submittedName>
        <fullName evidence="1">Uncharacterized protein</fullName>
    </submittedName>
</protein>
<dbReference type="RefSeq" id="WP_103906066.1">
    <property type="nucleotide sequence ID" value="NZ_CP049246.1"/>
</dbReference>
<reference evidence="2" key="1">
    <citation type="submission" date="2016-10" db="EMBL/GenBank/DDBJ databases">
        <authorList>
            <person name="Varghese N."/>
            <person name="Submissions S."/>
        </authorList>
    </citation>
    <scope>NUCLEOTIDE SEQUENCE [LARGE SCALE GENOMIC DNA]</scope>
    <source>
        <strain evidence="2">DSM 22361</strain>
    </source>
</reference>
<dbReference type="OrthoDB" id="710787at2"/>